<dbReference type="InterPro" id="IPR029044">
    <property type="entry name" value="Nucleotide-diphossugar_trans"/>
</dbReference>
<dbReference type="GO" id="GO:0016020">
    <property type="term" value="C:membrane"/>
    <property type="evidence" value="ECO:0007669"/>
    <property type="project" value="UniProtKB-SubCell"/>
</dbReference>
<keyword evidence="3 9" id="KW-0808">Transferase</keyword>
<feature type="transmembrane region" description="Helical" evidence="7">
    <location>
        <begin position="6"/>
        <end position="21"/>
    </location>
</feature>
<evidence type="ECO:0000256" key="6">
    <source>
        <dbReference type="ARBA" id="ARBA00023136"/>
    </source>
</evidence>
<keyword evidence="6 7" id="KW-0472">Membrane</keyword>
<keyword evidence="4 7" id="KW-0812">Transmembrane</keyword>
<dbReference type="InterPro" id="IPR001173">
    <property type="entry name" value="Glyco_trans_2-like"/>
</dbReference>
<evidence type="ECO:0000256" key="1">
    <source>
        <dbReference type="ARBA" id="ARBA00004141"/>
    </source>
</evidence>
<feature type="domain" description="Glycosyltransferase 2-like" evidence="8">
    <location>
        <begin position="48"/>
        <end position="184"/>
    </location>
</feature>
<feature type="transmembrane region" description="Helical" evidence="7">
    <location>
        <begin position="316"/>
        <end position="333"/>
    </location>
</feature>
<keyword evidence="5 7" id="KW-1133">Transmembrane helix</keyword>
<feature type="transmembrane region" description="Helical" evidence="7">
    <location>
        <begin position="372"/>
        <end position="396"/>
    </location>
</feature>
<dbReference type="Gene3D" id="3.90.550.10">
    <property type="entry name" value="Spore Coat Polysaccharide Biosynthesis Protein SpsA, Chain A"/>
    <property type="match status" value="1"/>
</dbReference>
<comment type="subcellular location">
    <subcellularLocation>
        <location evidence="1">Membrane</location>
        <topology evidence="1">Multi-pass membrane protein</topology>
    </subcellularLocation>
</comment>
<evidence type="ECO:0000256" key="5">
    <source>
        <dbReference type="ARBA" id="ARBA00022989"/>
    </source>
</evidence>
<dbReference type="EMBL" id="JABZEC010000012">
    <property type="protein sequence ID" value="NVY97179.1"/>
    <property type="molecule type" value="Genomic_DNA"/>
</dbReference>
<dbReference type="Proteomes" id="UP000563523">
    <property type="component" value="Unassembled WGS sequence"/>
</dbReference>
<sequence>MKFQYIIISFYILITYIYRIRRTTKSINFLTNGGDKDRVMNTFPIIHIIVPVFNEQKVIIDTLQCLLKMDYPKEKLSINIVGTVSEHTIDYLNKNFKNNCKFISLYISPKSGKSNQVNYAIDQISDKIKNPKNEYILVYDADSNPSKNSLLSFRSRILEFDFPIALQQSTIYLKNFDSLGWYGKIESIFQLSRVLVYEVYGQLKTINSATAYTYMVGHGMCIRIDFLLKTGKFSVPYDDVHMGQRVRLFGEKIIPVNTMDVSDTAISFREIIRQSGGWLLGGLIITEFQRIKHYNNIHDLQVFWPIIYIKGIFDTLSWFTDGILILLLMWYSFMDIKFLGLILLWELLSLISLWLVVNFAKKLGIKINRMIILLLIGGLLRPVVRMISLPSAFVVMCSGKIKRAKRGEN</sequence>
<dbReference type="PANTHER" id="PTHR43867:SF2">
    <property type="entry name" value="CELLULOSE SYNTHASE CATALYTIC SUBUNIT A [UDP-FORMING]"/>
    <property type="match status" value="1"/>
</dbReference>
<dbReference type="SUPFAM" id="SSF53448">
    <property type="entry name" value="Nucleotide-diphospho-sugar transferases"/>
    <property type="match status" value="1"/>
</dbReference>
<dbReference type="AlphaFoldDB" id="A0A850R220"/>
<accession>A0A850R220</accession>
<dbReference type="Pfam" id="PF00535">
    <property type="entry name" value="Glycos_transf_2"/>
    <property type="match status" value="1"/>
</dbReference>
<protein>
    <submittedName>
        <fullName evidence="9">Glycosyltransferase</fullName>
    </submittedName>
</protein>
<keyword evidence="2" id="KW-0328">Glycosyltransferase</keyword>
<evidence type="ECO:0000256" key="4">
    <source>
        <dbReference type="ARBA" id="ARBA00022692"/>
    </source>
</evidence>
<organism evidence="9 10">
    <name type="scientific">Bombilactobacillus apium</name>
    <dbReference type="NCBI Taxonomy" id="2675299"/>
    <lineage>
        <taxon>Bacteria</taxon>
        <taxon>Bacillati</taxon>
        <taxon>Bacillota</taxon>
        <taxon>Bacilli</taxon>
        <taxon>Lactobacillales</taxon>
        <taxon>Lactobacillaceae</taxon>
        <taxon>Bombilactobacillus</taxon>
    </lineage>
</organism>
<dbReference type="RefSeq" id="WP_176943345.1">
    <property type="nucleotide sequence ID" value="NZ_JABZEC010000012.1"/>
</dbReference>
<feature type="transmembrane region" description="Helical" evidence="7">
    <location>
        <begin position="339"/>
        <end position="360"/>
    </location>
</feature>
<evidence type="ECO:0000313" key="10">
    <source>
        <dbReference type="Proteomes" id="UP000563523"/>
    </source>
</evidence>
<name>A0A850R220_9LACO</name>
<dbReference type="GO" id="GO:0016757">
    <property type="term" value="F:glycosyltransferase activity"/>
    <property type="evidence" value="ECO:0007669"/>
    <property type="project" value="UniProtKB-KW"/>
</dbReference>
<proteinExistence type="predicted"/>
<evidence type="ECO:0000313" key="9">
    <source>
        <dbReference type="EMBL" id="NVY97179.1"/>
    </source>
</evidence>
<evidence type="ECO:0000256" key="3">
    <source>
        <dbReference type="ARBA" id="ARBA00022679"/>
    </source>
</evidence>
<reference evidence="9 10" key="1">
    <citation type="submission" date="2020-06" db="EMBL/GenBank/DDBJ databases">
        <authorList>
            <person name="Kang J."/>
        </authorList>
    </citation>
    <scope>NUCLEOTIDE SEQUENCE [LARGE SCALE GENOMIC DNA]</scope>
    <source>
        <strain evidence="9 10">DCY120</strain>
    </source>
</reference>
<evidence type="ECO:0000256" key="7">
    <source>
        <dbReference type="SAM" id="Phobius"/>
    </source>
</evidence>
<comment type="caution">
    <text evidence="9">The sequence shown here is derived from an EMBL/GenBank/DDBJ whole genome shotgun (WGS) entry which is preliminary data.</text>
</comment>
<dbReference type="PANTHER" id="PTHR43867">
    <property type="entry name" value="CELLULOSE SYNTHASE CATALYTIC SUBUNIT A [UDP-FORMING]"/>
    <property type="match status" value="1"/>
</dbReference>
<evidence type="ECO:0000259" key="8">
    <source>
        <dbReference type="Pfam" id="PF00535"/>
    </source>
</evidence>
<gene>
    <name evidence="9" type="ORF">HU830_08605</name>
</gene>
<evidence type="ECO:0000256" key="2">
    <source>
        <dbReference type="ARBA" id="ARBA00022676"/>
    </source>
</evidence>
<keyword evidence="10" id="KW-1185">Reference proteome</keyword>
<dbReference type="InterPro" id="IPR050321">
    <property type="entry name" value="Glycosyltr_2/OpgH_subfam"/>
</dbReference>